<feature type="transmembrane region" description="Helical" evidence="1">
    <location>
        <begin position="354"/>
        <end position="375"/>
    </location>
</feature>
<protein>
    <recommendedName>
        <fullName evidence="4">Glycosyltransferase RgtA/B/C/D-like domain-containing protein</fullName>
    </recommendedName>
</protein>
<feature type="transmembrane region" description="Helical" evidence="1">
    <location>
        <begin position="431"/>
        <end position="456"/>
    </location>
</feature>
<accession>A0A3E3HZB4</accession>
<feature type="transmembrane region" description="Helical" evidence="1">
    <location>
        <begin position="321"/>
        <end position="342"/>
    </location>
</feature>
<dbReference type="Proteomes" id="UP000260812">
    <property type="component" value="Unassembled WGS sequence"/>
</dbReference>
<feature type="transmembrane region" description="Helical" evidence="1">
    <location>
        <begin position="272"/>
        <end position="291"/>
    </location>
</feature>
<dbReference type="EMBL" id="QVLV01000017">
    <property type="protein sequence ID" value="RGE57169.1"/>
    <property type="molecule type" value="Genomic_DNA"/>
</dbReference>
<name>A0A3E3HZB4_9FIRM</name>
<evidence type="ECO:0000256" key="1">
    <source>
        <dbReference type="SAM" id="Phobius"/>
    </source>
</evidence>
<sequence length="535" mass="60767">MEKLNSLIKKKRMRESLYVCVLLSMVLLLTWTYFSNPFDKKNYNFNNFEAVSEALAIGPFVAERSGISPLDEGYGLGYYHENTGDTTSYWTDTLSLYRGETAYLSNEDFLDGYGLRGDLLAFSANLYTDTYYIPGNYFLFSDGSKAVITKVERKDNICYTTVNAGMKLDREKNGSLSEIKLFDASGKELPKGIFSEYPSQIGLQGRAFRILARVFPYESAVTWFHLLTAAAMALVAVVILFLLNRKFGIGMAVVWGAVFLLSPWIVQFARNLYWVEFTWFLPMSFGLLCSVYADNKKIVGISCIGVFLSVFLKSACGYEYITTVMMGTILFLMADAGTALLTDKKEFPEIFKRILLVGIAALLGFLAAVCIHAYIRADGDIWRGLCSIYEKNVLERTWGGNPEDFPESERASLEASALTVLKLYFHFDTSLIMGISGKLFGGLCILSVLALFCGIWKDKIRGKKDKSTLYMFFLLFSAFLTSVSWFVLGKAHSYIHTHMNFVMWYFGFIQLLIYIPLRMLWIKLKGYILRKKRKR</sequence>
<organism evidence="2 3">
    <name type="scientific">Eisenbergiella massiliensis</name>
    <dbReference type="NCBI Taxonomy" id="1720294"/>
    <lineage>
        <taxon>Bacteria</taxon>
        <taxon>Bacillati</taxon>
        <taxon>Bacillota</taxon>
        <taxon>Clostridia</taxon>
        <taxon>Lachnospirales</taxon>
        <taxon>Lachnospiraceae</taxon>
        <taxon>Eisenbergiella</taxon>
    </lineage>
</organism>
<comment type="caution">
    <text evidence="2">The sequence shown here is derived from an EMBL/GenBank/DDBJ whole genome shotgun (WGS) entry which is preliminary data.</text>
</comment>
<gene>
    <name evidence="2" type="ORF">DXC51_20265</name>
</gene>
<keyword evidence="1" id="KW-0812">Transmembrane</keyword>
<keyword evidence="3" id="KW-1185">Reference proteome</keyword>
<keyword evidence="1" id="KW-1133">Transmembrane helix</keyword>
<evidence type="ECO:0000313" key="2">
    <source>
        <dbReference type="EMBL" id="RGE57169.1"/>
    </source>
</evidence>
<reference evidence="2" key="1">
    <citation type="submission" date="2018-08" db="EMBL/GenBank/DDBJ databases">
        <title>A genome reference for cultivated species of the human gut microbiota.</title>
        <authorList>
            <person name="Zou Y."/>
            <person name="Xue W."/>
            <person name="Luo G."/>
        </authorList>
    </citation>
    <scope>NUCLEOTIDE SEQUENCE [LARGE SCALE GENOMIC DNA]</scope>
    <source>
        <strain evidence="2">TF05-5AC</strain>
    </source>
</reference>
<feature type="transmembrane region" description="Helical" evidence="1">
    <location>
        <begin position="249"/>
        <end position="266"/>
    </location>
</feature>
<proteinExistence type="predicted"/>
<feature type="transmembrane region" description="Helical" evidence="1">
    <location>
        <begin position="468"/>
        <end position="489"/>
    </location>
</feature>
<feature type="transmembrane region" description="Helical" evidence="1">
    <location>
        <begin position="501"/>
        <end position="524"/>
    </location>
</feature>
<feature type="transmembrane region" description="Helical" evidence="1">
    <location>
        <begin position="16"/>
        <end position="34"/>
    </location>
</feature>
<evidence type="ECO:0000313" key="3">
    <source>
        <dbReference type="Proteomes" id="UP000260812"/>
    </source>
</evidence>
<feature type="transmembrane region" description="Helical" evidence="1">
    <location>
        <begin position="223"/>
        <end position="242"/>
    </location>
</feature>
<evidence type="ECO:0008006" key="4">
    <source>
        <dbReference type="Google" id="ProtNLM"/>
    </source>
</evidence>
<feature type="transmembrane region" description="Helical" evidence="1">
    <location>
        <begin position="298"/>
        <end position="315"/>
    </location>
</feature>
<dbReference type="AlphaFoldDB" id="A0A3E3HZB4"/>
<keyword evidence="1" id="KW-0472">Membrane</keyword>